<dbReference type="Proteomes" id="UP000298324">
    <property type="component" value="Unassembled WGS sequence"/>
</dbReference>
<keyword evidence="1" id="KW-0732">Signal</keyword>
<organism evidence="2 3">
    <name type="scientific">Pelotomaculum schinkii</name>
    <dbReference type="NCBI Taxonomy" id="78350"/>
    <lineage>
        <taxon>Bacteria</taxon>
        <taxon>Bacillati</taxon>
        <taxon>Bacillota</taxon>
        <taxon>Clostridia</taxon>
        <taxon>Eubacteriales</taxon>
        <taxon>Desulfotomaculaceae</taxon>
        <taxon>Pelotomaculum</taxon>
    </lineage>
</organism>
<dbReference type="AlphaFoldDB" id="A0A4Y7RH86"/>
<keyword evidence="3" id="KW-1185">Reference proteome</keyword>
<sequence>MKISKILMALLVAVVITSSNIVSSTMARYTDVYSGGDAALIAKWNLGARGEDDIDGEFYNKGFTFDLFNGQSIKPMDFGEKSFTFRGGGSDVAMTYDVKMNAADLMQLTTAETKATIATEAGQDVFAPFIFKITAEISDGATDTVPTVFSPYTGSSPYYGTGWFRPKDVTADEDGYFSIFSGTPNFSAGSNDEVTITVYWQWNTSYYINDTNIAAVTAPHVVPADPSTEIAGRYLPYYQDAYDEYYGPGGLLDRYNAAANAVEDYLAVHGSPNADGTWPPHDIAADTPCTLSDAEHFAQYHGLILAANEALTACQTSLLAAYDDYDTFAVNALQARESVKVLFRVSGEQVAPQ</sequence>
<name>A0A4Y7RH86_9FIRM</name>
<proteinExistence type="predicted"/>
<reference evidence="2 3" key="1">
    <citation type="journal article" date="2018" name="Environ. Microbiol.">
        <title>Novel energy conservation strategies and behaviour of Pelotomaculum schinkii driving syntrophic propionate catabolism.</title>
        <authorList>
            <person name="Hidalgo-Ahumada C.A.P."/>
            <person name="Nobu M.K."/>
            <person name="Narihiro T."/>
            <person name="Tamaki H."/>
            <person name="Liu W.T."/>
            <person name="Kamagata Y."/>
            <person name="Stams A.J.M."/>
            <person name="Imachi H."/>
            <person name="Sousa D.Z."/>
        </authorList>
    </citation>
    <scope>NUCLEOTIDE SEQUENCE [LARGE SCALE GENOMIC DNA]</scope>
    <source>
        <strain evidence="2 3">HH</strain>
    </source>
</reference>
<feature type="chain" id="PRO_5039274745" evidence="1">
    <location>
        <begin position="28"/>
        <end position="353"/>
    </location>
</feature>
<feature type="signal peptide" evidence="1">
    <location>
        <begin position="1"/>
        <end position="27"/>
    </location>
</feature>
<evidence type="ECO:0000313" key="3">
    <source>
        <dbReference type="Proteomes" id="UP000298324"/>
    </source>
</evidence>
<protein>
    <submittedName>
        <fullName evidence="2">Uncharacterized protein</fullName>
    </submittedName>
</protein>
<gene>
    <name evidence="2" type="ORF">Psch_01708</name>
</gene>
<dbReference type="RefSeq" id="WP_190239869.1">
    <property type="nucleotide sequence ID" value="NZ_QFGA01000001.1"/>
</dbReference>
<evidence type="ECO:0000313" key="2">
    <source>
        <dbReference type="EMBL" id="TEB08153.1"/>
    </source>
</evidence>
<dbReference type="EMBL" id="QFGA01000001">
    <property type="protein sequence ID" value="TEB08153.1"/>
    <property type="molecule type" value="Genomic_DNA"/>
</dbReference>
<comment type="caution">
    <text evidence="2">The sequence shown here is derived from an EMBL/GenBank/DDBJ whole genome shotgun (WGS) entry which is preliminary data.</text>
</comment>
<evidence type="ECO:0000256" key="1">
    <source>
        <dbReference type="SAM" id="SignalP"/>
    </source>
</evidence>
<accession>A0A4Y7RH86</accession>